<evidence type="ECO:0000259" key="3">
    <source>
        <dbReference type="Pfam" id="PF01551"/>
    </source>
</evidence>
<dbReference type="CDD" id="cd12797">
    <property type="entry name" value="M23_peptidase"/>
    <property type="match status" value="1"/>
</dbReference>
<dbReference type="Proteomes" id="UP000282977">
    <property type="component" value="Unassembled WGS sequence"/>
</dbReference>
<evidence type="ECO:0000313" key="4">
    <source>
        <dbReference type="EMBL" id="RVT42128.1"/>
    </source>
</evidence>
<comment type="caution">
    <text evidence="4">The sequence shown here is derived from an EMBL/GenBank/DDBJ whole genome shotgun (WGS) entry which is preliminary data.</text>
</comment>
<proteinExistence type="predicted"/>
<dbReference type="InterPro" id="IPR016047">
    <property type="entry name" value="M23ase_b-sheet_dom"/>
</dbReference>
<dbReference type="InterPro" id="IPR011055">
    <property type="entry name" value="Dup_hybrid_motif"/>
</dbReference>
<dbReference type="PANTHER" id="PTHR21666">
    <property type="entry name" value="PEPTIDASE-RELATED"/>
    <property type="match status" value="1"/>
</dbReference>
<protein>
    <submittedName>
        <fullName evidence="4">M23 family metallopeptidase</fullName>
    </submittedName>
</protein>
<dbReference type="GO" id="GO:0004222">
    <property type="term" value="F:metalloendopeptidase activity"/>
    <property type="evidence" value="ECO:0007669"/>
    <property type="project" value="TreeGrafter"/>
</dbReference>
<keyword evidence="5" id="KW-1185">Reference proteome</keyword>
<sequence length="247" mass="25800">MSQRYKANDKTSRLFHSFSASAAKAACFAMAAALCCAAAPAQAADEDGPYADVTEADLAATQAPVAQNDAGFTSLFSSWKKMDNVAQSSVYIPSGRPVEKLSLTSNFGIRHDPFNGSARMHKGIDIPGPVGTPIYATADGIVARAGWASGYGNLVEISHGNGMETRYGHMSKLVVAPNSRVRRGQIIGLMGSTGRSTGSHLHYEVRVAGNAINPLPFVASSDYLVALNSKPPVAMGGPTPGQEKAAD</sequence>
<dbReference type="Gene3D" id="2.70.70.10">
    <property type="entry name" value="Glucose Permease (Domain IIA)"/>
    <property type="match status" value="1"/>
</dbReference>
<gene>
    <name evidence="4" type="ORF">ENE74_07855</name>
</gene>
<dbReference type="OrthoDB" id="9815245at2"/>
<organism evidence="4 5">
    <name type="scientific">Sphingobium algorifonticola</name>
    <dbReference type="NCBI Taxonomy" id="2008318"/>
    <lineage>
        <taxon>Bacteria</taxon>
        <taxon>Pseudomonadati</taxon>
        <taxon>Pseudomonadota</taxon>
        <taxon>Alphaproteobacteria</taxon>
        <taxon>Sphingomonadales</taxon>
        <taxon>Sphingomonadaceae</taxon>
        <taxon>Sphingobium</taxon>
    </lineage>
</organism>
<dbReference type="InterPro" id="IPR050570">
    <property type="entry name" value="Cell_wall_metabolism_enzyme"/>
</dbReference>
<feature type="chain" id="PRO_5019414109" evidence="2">
    <location>
        <begin position="44"/>
        <end position="247"/>
    </location>
</feature>
<evidence type="ECO:0000313" key="5">
    <source>
        <dbReference type="Proteomes" id="UP000282977"/>
    </source>
</evidence>
<keyword evidence="1 2" id="KW-0732">Signal</keyword>
<dbReference type="Pfam" id="PF01551">
    <property type="entry name" value="Peptidase_M23"/>
    <property type="match status" value="1"/>
</dbReference>
<reference evidence="4 5" key="1">
    <citation type="submission" date="2019-01" db="EMBL/GenBank/DDBJ databases">
        <authorList>
            <person name="Chen W.-M."/>
        </authorList>
    </citation>
    <scope>NUCLEOTIDE SEQUENCE [LARGE SCALE GENOMIC DNA]</scope>
    <source>
        <strain evidence="4 5">TLA-22</strain>
    </source>
</reference>
<dbReference type="SUPFAM" id="SSF51261">
    <property type="entry name" value="Duplicated hybrid motif"/>
    <property type="match status" value="1"/>
</dbReference>
<evidence type="ECO:0000256" key="2">
    <source>
        <dbReference type="SAM" id="SignalP"/>
    </source>
</evidence>
<evidence type="ECO:0000256" key="1">
    <source>
        <dbReference type="ARBA" id="ARBA00022729"/>
    </source>
</evidence>
<dbReference type="FunFam" id="2.70.70.10:FF:000006">
    <property type="entry name" value="M23 family peptidase"/>
    <property type="match status" value="1"/>
</dbReference>
<feature type="domain" description="M23ase beta-sheet core" evidence="3">
    <location>
        <begin position="119"/>
        <end position="214"/>
    </location>
</feature>
<dbReference type="EMBL" id="RZUL01000002">
    <property type="protein sequence ID" value="RVT42128.1"/>
    <property type="molecule type" value="Genomic_DNA"/>
</dbReference>
<accession>A0A437J9F4</accession>
<dbReference type="RefSeq" id="WP_127690308.1">
    <property type="nucleotide sequence ID" value="NZ_RZUL01000002.1"/>
</dbReference>
<dbReference type="PANTHER" id="PTHR21666:SF289">
    <property type="entry name" value="L-ALA--D-GLU ENDOPEPTIDASE"/>
    <property type="match status" value="1"/>
</dbReference>
<feature type="signal peptide" evidence="2">
    <location>
        <begin position="1"/>
        <end position="43"/>
    </location>
</feature>
<dbReference type="AlphaFoldDB" id="A0A437J9F4"/>
<name>A0A437J9F4_9SPHN</name>